<gene>
    <name evidence="2" type="ORF">SAMN04515674_105339</name>
</gene>
<dbReference type="Proteomes" id="UP000199306">
    <property type="component" value="Unassembled WGS sequence"/>
</dbReference>
<evidence type="ECO:0000259" key="1">
    <source>
        <dbReference type="PROSITE" id="PS50987"/>
    </source>
</evidence>
<dbReference type="InterPro" id="IPR036388">
    <property type="entry name" value="WH-like_DNA-bd_sf"/>
</dbReference>
<evidence type="ECO:0000313" key="2">
    <source>
        <dbReference type="EMBL" id="SFP77206.1"/>
    </source>
</evidence>
<dbReference type="OrthoDB" id="194599at2"/>
<feature type="domain" description="HTH arsR-type" evidence="1">
    <location>
        <begin position="1"/>
        <end position="95"/>
    </location>
</feature>
<accession>A0A1I5T3X8</accession>
<dbReference type="InterPro" id="IPR036390">
    <property type="entry name" value="WH_DNA-bd_sf"/>
</dbReference>
<dbReference type="STRING" id="1079859.SAMN04515674_105339"/>
<dbReference type="AlphaFoldDB" id="A0A1I5T3X8"/>
<evidence type="ECO:0000313" key="3">
    <source>
        <dbReference type="Proteomes" id="UP000199306"/>
    </source>
</evidence>
<dbReference type="Gene3D" id="1.10.10.10">
    <property type="entry name" value="Winged helix-like DNA-binding domain superfamily/Winged helix DNA-binding domain"/>
    <property type="match status" value="1"/>
</dbReference>
<reference evidence="2 3" key="1">
    <citation type="submission" date="2016-10" db="EMBL/GenBank/DDBJ databases">
        <authorList>
            <person name="de Groot N.N."/>
        </authorList>
    </citation>
    <scope>NUCLEOTIDE SEQUENCE [LARGE SCALE GENOMIC DNA]</scope>
    <source>
        <strain evidence="3">E92,LMG 26720,CCM 7988</strain>
    </source>
</reference>
<protein>
    <recommendedName>
        <fullName evidence="1">HTH arsR-type domain-containing protein</fullName>
    </recommendedName>
</protein>
<dbReference type="EMBL" id="FOXH01000005">
    <property type="protein sequence ID" value="SFP77206.1"/>
    <property type="molecule type" value="Genomic_DNA"/>
</dbReference>
<proteinExistence type="predicted"/>
<dbReference type="PROSITE" id="PS50987">
    <property type="entry name" value="HTH_ARSR_2"/>
    <property type="match status" value="1"/>
</dbReference>
<name>A0A1I5T3X8_9BACT</name>
<dbReference type="InterPro" id="IPR001845">
    <property type="entry name" value="HTH_ArsR_DNA-bd_dom"/>
</dbReference>
<dbReference type="GO" id="GO:0003700">
    <property type="term" value="F:DNA-binding transcription factor activity"/>
    <property type="evidence" value="ECO:0007669"/>
    <property type="project" value="InterPro"/>
</dbReference>
<keyword evidence="3" id="KW-1185">Reference proteome</keyword>
<organism evidence="2 3">
    <name type="scientific">Pseudarcicella hirudinis</name>
    <dbReference type="NCBI Taxonomy" id="1079859"/>
    <lineage>
        <taxon>Bacteria</taxon>
        <taxon>Pseudomonadati</taxon>
        <taxon>Bacteroidota</taxon>
        <taxon>Cytophagia</taxon>
        <taxon>Cytophagales</taxon>
        <taxon>Flectobacillaceae</taxon>
        <taxon>Pseudarcicella</taxon>
    </lineage>
</organism>
<dbReference type="RefSeq" id="WP_143095213.1">
    <property type="nucleotide sequence ID" value="NZ_FOXH01000005.1"/>
</dbReference>
<sequence length="133" mass="15574">MNLLNAHAEFYDAIGNPTRLLLLCVLMKVNHKKIFVTDLIYCTGISPRNITILGKCLENLNYLTVTRDQRYASWHLTEHFITIFAPIIKPLLNSPEVEECLLRLKEREEKGEMVYEKYSEYLKTKKNSKTFGY</sequence>
<dbReference type="SUPFAM" id="SSF46785">
    <property type="entry name" value="Winged helix' DNA-binding domain"/>
    <property type="match status" value="1"/>
</dbReference>